<evidence type="ECO:0000313" key="2">
    <source>
        <dbReference type="Proteomes" id="UP000291084"/>
    </source>
</evidence>
<name>A0A0S3QZN4_PHAAN</name>
<reference evidence="1 2" key="1">
    <citation type="journal article" date="2015" name="Sci. Rep.">
        <title>The power of single molecule real-time sequencing technology in the de novo assembly of a eukaryotic genome.</title>
        <authorList>
            <person name="Sakai H."/>
            <person name="Naito K."/>
            <person name="Ogiso-Tanaka E."/>
            <person name="Takahashi Y."/>
            <person name="Iseki K."/>
            <person name="Muto C."/>
            <person name="Satou K."/>
            <person name="Teruya K."/>
            <person name="Shiroma A."/>
            <person name="Shimoji M."/>
            <person name="Hirano T."/>
            <person name="Itoh T."/>
            <person name="Kaga A."/>
            <person name="Tomooka N."/>
        </authorList>
    </citation>
    <scope>NUCLEOTIDE SEQUENCE [LARGE SCALE GENOMIC DNA]</scope>
    <source>
        <strain evidence="2">cv. Shumari</strain>
    </source>
</reference>
<gene>
    <name evidence="1" type="primary">Vigan.01G135800</name>
    <name evidence="1" type="ORF">VIGAN_01135800</name>
</gene>
<sequence length="143" mass="17043">MWPLASKFQYGHLLFYSYHAKMNCPPWGHVFQIPKTLHSVVPPLSRKLSKWWPLHYVLMLSQFSKNRGPFISIHLDMCTHFILQAKKNSPKVAPTFHVLYKEEDLCGWFGMAVAFTLRMWQHICYFPTKNRELTCKWSFPLFH</sequence>
<protein>
    <submittedName>
        <fullName evidence="1">Uncharacterized protein</fullName>
    </submittedName>
</protein>
<organism evidence="1 2">
    <name type="scientific">Vigna angularis var. angularis</name>
    <dbReference type="NCBI Taxonomy" id="157739"/>
    <lineage>
        <taxon>Eukaryota</taxon>
        <taxon>Viridiplantae</taxon>
        <taxon>Streptophyta</taxon>
        <taxon>Embryophyta</taxon>
        <taxon>Tracheophyta</taxon>
        <taxon>Spermatophyta</taxon>
        <taxon>Magnoliopsida</taxon>
        <taxon>eudicotyledons</taxon>
        <taxon>Gunneridae</taxon>
        <taxon>Pentapetalae</taxon>
        <taxon>rosids</taxon>
        <taxon>fabids</taxon>
        <taxon>Fabales</taxon>
        <taxon>Fabaceae</taxon>
        <taxon>Papilionoideae</taxon>
        <taxon>50 kb inversion clade</taxon>
        <taxon>NPAAA clade</taxon>
        <taxon>indigoferoid/millettioid clade</taxon>
        <taxon>Phaseoleae</taxon>
        <taxon>Vigna</taxon>
    </lineage>
</organism>
<evidence type="ECO:0000313" key="1">
    <source>
        <dbReference type="EMBL" id="BAT73820.1"/>
    </source>
</evidence>
<dbReference type="AlphaFoldDB" id="A0A0S3QZN4"/>
<accession>A0A0S3QZN4</accession>
<dbReference type="Proteomes" id="UP000291084">
    <property type="component" value="Chromosome 1"/>
</dbReference>
<dbReference type="EMBL" id="AP015034">
    <property type="protein sequence ID" value="BAT73820.1"/>
    <property type="molecule type" value="Genomic_DNA"/>
</dbReference>
<proteinExistence type="predicted"/>
<keyword evidence="2" id="KW-1185">Reference proteome</keyword>